<name>A0ABM1SV54_LIMPO</name>
<sequence length="201" mass="23368">MYMLVSWTGGFDELGNEDFPKVLHDSIIKYIIRRGYRRIKPKVPQDLGSSLFEMYDDIPKAVGVSEKTYMMIINSFFVNGNEAKTVAREVNVTEELVKSVVSLHLKYNLHGTGNQQPNCTSHKPRRNSSQSIKLSAKQEELLVQYKRQNTRVTLKDLQTFVREDRDTFPQITDIDLSTLYNILKKHGINTSRRHYEFHTKL</sequence>
<feature type="region of interest" description="Disordered" evidence="2">
    <location>
        <begin position="112"/>
        <end position="132"/>
    </location>
</feature>
<evidence type="ECO:0000256" key="1">
    <source>
        <dbReference type="ARBA" id="ARBA00004123"/>
    </source>
</evidence>
<keyword evidence="3" id="KW-1185">Reference proteome</keyword>
<dbReference type="GeneID" id="111086931"/>
<reference evidence="4" key="1">
    <citation type="submission" date="2025-08" db="UniProtKB">
        <authorList>
            <consortium name="RefSeq"/>
        </authorList>
    </citation>
    <scope>IDENTIFICATION</scope>
    <source>
        <tissue evidence="4">Muscle</tissue>
    </source>
</reference>
<accession>A0ABM1SV54</accession>
<organism evidence="3 4">
    <name type="scientific">Limulus polyphemus</name>
    <name type="common">Atlantic horseshoe crab</name>
    <dbReference type="NCBI Taxonomy" id="6850"/>
    <lineage>
        <taxon>Eukaryota</taxon>
        <taxon>Metazoa</taxon>
        <taxon>Ecdysozoa</taxon>
        <taxon>Arthropoda</taxon>
        <taxon>Chelicerata</taxon>
        <taxon>Merostomata</taxon>
        <taxon>Xiphosura</taxon>
        <taxon>Limulidae</taxon>
        <taxon>Limulus</taxon>
    </lineage>
</organism>
<dbReference type="Proteomes" id="UP000694941">
    <property type="component" value="Unplaced"/>
</dbReference>
<dbReference type="InterPro" id="IPR009057">
    <property type="entry name" value="Homeodomain-like_sf"/>
</dbReference>
<evidence type="ECO:0000256" key="2">
    <source>
        <dbReference type="SAM" id="MobiDB-lite"/>
    </source>
</evidence>
<gene>
    <name evidence="4" type="primary">LOC111086931</name>
</gene>
<proteinExistence type="predicted"/>
<evidence type="ECO:0000313" key="3">
    <source>
        <dbReference type="Proteomes" id="UP000694941"/>
    </source>
</evidence>
<dbReference type="RefSeq" id="XP_022247510.1">
    <property type="nucleotide sequence ID" value="XM_022391802.1"/>
</dbReference>
<dbReference type="SUPFAM" id="SSF46689">
    <property type="entry name" value="Homeodomain-like"/>
    <property type="match status" value="1"/>
</dbReference>
<protein>
    <submittedName>
        <fullName evidence="4">Uncharacterized protein LOC111086931</fullName>
    </submittedName>
</protein>
<evidence type="ECO:0000313" key="4">
    <source>
        <dbReference type="RefSeq" id="XP_022247510.1"/>
    </source>
</evidence>
<comment type="subcellular location">
    <subcellularLocation>
        <location evidence="1">Nucleus</location>
    </subcellularLocation>
</comment>